<feature type="transmembrane region" description="Helical" evidence="2">
    <location>
        <begin position="135"/>
        <end position="156"/>
    </location>
</feature>
<name>A0ABQ5NFU9_9BACI</name>
<proteinExistence type="predicted"/>
<feature type="transmembrane region" description="Helical" evidence="2">
    <location>
        <begin position="291"/>
        <end position="311"/>
    </location>
</feature>
<dbReference type="PANTHER" id="PTHR38434">
    <property type="entry name" value="BLL2549 PROTEIN"/>
    <property type="match status" value="1"/>
</dbReference>
<feature type="transmembrane region" description="Helical" evidence="2">
    <location>
        <begin position="162"/>
        <end position="181"/>
    </location>
</feature>
<feature type="transmembrane region" description="Helical" evidence="2">
    <location>
        <begin position="478"/>
        <end position="501"/>
    </location>
</feature>
<feature type="transmembrane region" description="Helical" evidence="2">
    <location>
        <begin position="634"/>
        <end position="654"/>
    </location>
</feature>
<evidence type="ECO:0000256" key="2">
    <source>
        <dbReference type="SAM" id="Phobius"/>
    </source>
</evidence>
<keyword evidence="2" id="KW-0472">Membrane</keyword>
<evidence type="ECO:0008006" key="5">
    <source>
        <dbReference type="Google" id="ProtNLM"/>
    </source>
</evidence>
<feature type="region of interest" description="Disordered" evidence="1">
    <location>
        <begin position="27"/>
        <end position="62"/>
    </location>
</feature>
<sequence length="686" mass="77219">MSLEMEDRVAKLEQEVQRLRQELQALQNDKVASSSPIRPAKPAIKPTDVPSKPVATVQKEKPTKPPLEERVLHALPKVFMVILVMGVLWGLKLISDYGYLSNAIKLILAYSLSFALMGIGYWLERKKNEAQALFISLYGGAFIVGILTTAAGAILYELFTLAIALFIALLYIGYGLAVSYWKKNEALTLFIVFTSLLLPYLLEYMDVSVMMTLGYVCVLFASIQLVIIRHKQYIALYVGTFFSILAISIIGFLNDSQLLFGAIGLLAIVGIYYASWCALYHTESKWRYVQIGATFSLTLFSLMLFNFMIYSVAYKELLLFAFMGLLIVTAGYSYKQKWRAVFDSMSTLAFITLCNWLIVLNMPDAVDELLYPLVAFAGVMMGLRLRVSMMKVVSSLSFAITLMVTLLIYEPYPFWSMAHAHLVLPLIYLIVIYRYAKRPKETLLPFEAWMNKLWVMDGLAVVIAMYFLSYVAKLDTAYVASAVPHLMVIAIASLFIVSLFIPATLKGRALTPLFSLLFLLCGLLISANIYIVQNVIWLNLFTRSIYLVLMVALIVDLLKKGCIYERYADGIEKRLDWLVGGGIILTMLSVIGFITQLTYHNFLPDTLGIALSTMTLFLTASLSLWLGSTHSLRIVRLTGFIVLALAFFKLIFFDLSALDLFIRAVLFMIIGSIGLFLSRRLLRKDT</sequence>
<evidence type="ECO:0000256" key="1">
    <source>
        <dbReference type="SAM" id="MobiDB-lite"/>
    </source>
</evidence>
<keyword evidence="2" id="KW-0812">Transmembrane</keyword>
<dbReference type="Pfam" id="PF10101">
    <property type="entry name" value="DUF2339"/>
    <property type="match status" value="1"/>
</dbReference>
<feature type="transmembrane region" description="Helical" evidence="2">
    <location>
        <begin position="208"/>
        <end position="227"/>
    </location>
</feature>
<feature type="transmembrane region" description="Helical" evidence="2">
    <location>
        <begin position="453"/>
        <end position="472"/>
    </location>
</feature>
<feature type="transmembrane region" description="Helical" evidence="2">
    <location>
        <begin position="259"/>
        <end position="279"/>
    </location>
</feature>
<protein>
    <recommendedName>
        <fullName evidence="5">DUF2339 domain-containing protein</fullName>
    </recommendedName>
</protein>
<feature type="transmembrane region" description="Helical" evidence="2">
    <location>
        <begin position="513"/>
        <end position="531"/>
    </location>
</feature>
<evidence type="ECO:0000313" key="3">
    <source>
        <dbReference type="EMBL" id="GLC87249.1"/>
    </source>
</evidence>
<dbReference type="RefSeq" id="WP_264986980.1">
    <property type="nucleotide sequence ID" value="NZ_BRZA01000001.1"/>
</dbReference>
<feature type="transmembrane region" description="Helical" evidence="2">
    <location>
        <begin position="317"/>
        <end position="334"/>
    </location>
</feature>
<reference evidence="3" key="1">
    <citation type="submission" date="2022-08" db="EMBL/GenBank/DDBJ databases">
        <title>Draft genome sequence of Lysinibacillus sp. strain KH24.</title>
        <authorList>
            <person name="Kanbe H."/>
            <person name="Itoh H."/>
        </authorList>
    </citation>
    <scope>NUCLEOTIDE SEQUENCE</scope>
    <source>
        <strain evidence="3">KH24</strain>
    </source>
</reference>
<feature type="transmembrane region" description="Helical" evidence="2">
    <location>
        <begin position="607"/>
        <end position="627"/>
    </location>
</feature>
<feature type="transmembrane region" description="Helical" evidence="2">
    <location>
        <begin position="660"/>
        <end position="678"/>
    </location>
</feature>
<feature type="transmembrane region" description="Helical" evidence="2">
    <location>
        <begin position="537"/>
        <end position="555"/>
    </location>
</feature>
<feature type="transmembrane region" description="Helical" evidence="2">
    <location>
        <begin position="186"/>
        <end position="202"/>
    </location>
</feature>
<accession>A0ABQ5NFU9</accession>
<evidence type="ECO:0000313" key="4">
    <source>
        <dbReference type="Proteomes" id="UP001065593"/>
    </source>
</evidence>
<dbReference type="EMBL" id="BRZA01000001">
    <property type="protein sequence ID" value="GLC87249.1"/>
    <property type="molecule type" value="Genomic_DNA"/>
</dbReference>
<keyword evidence="4" id="KW-1185">Reference proteome</keyword>
<feature type="transmembrane region" description="Helical" evidence="2">
    <location>
        <begin position="71"/>
        <end position="91"/>
    </location>
</feature>
<dbReference type="PANTHER" id="PTHR38434:SF1">
    <property type="entry name" value="BLL2549 PROTEIN"/>
    <property type="match status" value="1"/>
</dbReference>
<gene>
    <name evidence="3" type="ORF">LYSBPC_03760</name>
</gene>
<dbReference type="Proteomes" id="UP001065593">
    <property type="component" value="Unassembled WGS sequence"/>
</dbReference>
<comment type="caution">
    <text evidence="3">The sequence shown here is derived from an EMBL/GenBank/DDBJ whole genome shotgun (WGS) entry which is preliminary data.</text>
</comment>
<feature type="transmembrane region" description="Helical" evidence="2">
    <location>
        <begin position="392"/>
        <end position="409"/>
    </location>
</feature>
<feature type="transmembrane region" description="Helical" evidence="2">
    <location>
        <begin position="369"/>
        <end position="385"/>
    </location>
</feature>
<feature type="transmembrane region" description="Helical" evidence="2">
    <location>
        <begin position="415"/>
        <end position="433"/>
    </location>
</feature>
<dbReference type="InterPro" id="IPR019286">
    <property type="entry name" value="DUF2339_TM"/>
</dbReference>
<keyword evidence="2" id="KW-1133">Transmembrane helix</keyword>
<feature type="transmembrane region" description="Helical" evidence="2">
    <location>
        <begin position="346"/>
        <end position="363"/>
    </location>
</feature>
<organism evidence="3 4">
    <name type="scientific">Lysinibacillus piscis</name>
    <dbReference type="NCBI Taxonomy" id="2518931"/>
    <lineage>
        <taxon>Bacteria</taxon>
        <taxon>Bacillati</taxon>
        <taxon>Bacillota</taxon>
        <taxon>Bacilli</taxon>
        <taxon>Bacillales</taxon>
        <taxon>Bacillaceae</taxon>
        <taxon>Lysinibacillus</taxon>
    </lineage>
</organism>
<feature type="transmembrane region" description="Helical" evidence="2">
    <location>
        <begin position="575"/>
        <end position="595"/>
    </location>
</feature>
<feature type="transmembrane region" description="Helical" evidence="2">
    <location>
        <begin position="103"/>
        <end position="123"/>
    </location>
</feature>
<feature type="transmembrane region" description="Helical" evidence="2">
    <location>
        <begin position="234"/>
        <end position="253"/>
    </location>
</feature>